<organism evidence="1 2">
    <name type="scientific">Gonapodya prolifera (strain JEL478)</name>
    <name type="common">Monoblepharis prolifera</name>
    <dbReference type="NCBI Taxonomy" id="1344416"/>
    <lineage>
        <taxon>Eukaryota</taxon>
        <taxon>Fungi</taxon>
        <taxon>Fungi incertae sedis</taxon>
        <taxon>Chytridiomycota</taxon>
        <taxon>Chytridiomycota incertae sedis</taxon>
        <taxon>Monoblepharidomycetes</taxon>
        <taxon>Monoblepharidales</taxon>
        <taxon>Gonapodyaceae</taxon>
        <taxon>Gonapodya</taxon>
    </lineage>
</organism>
<proteinExistence type="predicted"/>
<sequence>MRMGVVIVKRCCPVEHRLAFIPYSFGTSSAGPIFSACSRVSKSELGFHPRPFERLNSLSSSHVAKFKESEMLHS</sequence>
<evidence type="ECO:0000313" key="1">
    <source>
        <dbReference type="EMBL" id="KXS12072.1"/>
    </source>
</evidence>
<protein>
    <submittedName>
        <fullName evidence="1">Uncharacterized protein</fullName>
    </submittedName>
</protein>
<feature type="non-terminal residue" evidence="1">
    <location>
        <position position="74"/>
    </location>
</feature>
<accession>A0A139A5H0</accession>
<name>A0A139A5H0_GONPJ</name>
<gene>
    <name evidence="1" type="ORF">M427DRAFT_114302</name>
</gene>
<reference evidence="1 2" key="1">
    <citation type="journal article" date="2015" name="Genome Biol. Evol.">
        <title>Phylogenomic analyses indicate that early fungi evolved digesting cell walls of algal ancestors of land plants.</title>
        <authorList>
            <person name="Chang Y."/>
            <person name="Wang S."/>
            <person name="Sekimoto S."/>
            <person name="Aerts A.L."/>
            <person name="Choi C."/>
            <person name="Clum A."/>
            <person name="LaButti K.M."/>
            <person name="Lindquist E.A."/>
            <person name="Yee Ngan C."/>
            <person name="Ohm R.A."/>
            <person name="Salamov A.A."/>
            <person name="Grigoriev I.V."/>
            <person name="Spatafora J.W."/>
            <person name="Berbee M.L."/>
        </authorList>
    </citation>
    <scope>NUCLEOTIDE SEQUENCE [LARGE SCALE GENOMIC DNA]</scope>
    <source>
        <strain evidence="1 2">JEL478</strain>
    </source>
</reference>
<dbReference type="EMBL" id="KQ965791">
    <property type="protein sequence ID" value="KXS12072.1"/>
    <property type="molecule type" value="Genomic_DNA"/>
</dbReference>
<dbReference type="AlphaFoldDB" id="A0A139A5H0"/>
<dbReference type="Proteomes" id="UP000070544">
    <property type="component" value="Unassembled WGS sequence"/>
</dbReference>
<keyword evidence="2" id="KW-1185">Reference proteome</keyword>
<evidence type="ECO:0000313" key="2">
    <source>
        <dbReference type="Proteomes" id="UP000070544"/>
    </source>
</evidence>